<evidence type="ECO:0000256" key="2">
    <source>
        <dbReference type="SAM" id="Phobius"/>
    </source>
</evidence>
<evidence type="ECO:0000256" key="1">
    <source>
        <dbReference type="SAM" id="MobiDB-lite"/>
    </source>
</evidence>
<reference evidence="3" key="1">
    <citation type="journal article" date="2021" name="Sci. Rep.">
        <title>Diploid genomic architecture of Nitzschia inconspicua, an elite biomass production diatom.</title>
        <authorList>
            <person name="Oliver A."/>
            <person name="Podell S."/>
            <person name="Pinowska A."/>
            <person name="Traller J.C."/>
            <person name="Smith S.R."/>
            <person name="McClure R."/>
            <person name="Beliaev A."/>
            <person name="Bohutskyi P."/>
            <person name="Hill E.A."/>
            <person name="Rabines A."/>
            <person name="Zheng H."/>
            <person name="Allen L.Z."/>
            <person name="Kuo A."/>
            <person name="Grigoriev I.V."/>
            <person name="Allen A.E."/>
            <person name="Hazlebeck D."/>
            <person name="Allen E.E."/>
        </authorList>
    </citation>
    <scope>NUCLEOTIDE SEQUENCE</scope>
    <source>
        <strain evidence="3">Hildebrandi</strain>
    </source>
</reference>
<feature type="transmembrane region" description="Helical" evidence="2">
    <location>
        <begin position="49"/>
        <end position="69"/>
    </location>
</feature>
<evidence type="ECO:0000313" key="4">
    <source>
        <dbReference type="Proteomes" id="UP000693970"/>
    </source>
</evidence>
<protein>
    <submittedName>
        <fullName evidence="3">Uncharacterized protein</fullName>
    </submittedName>
</protein>
<feature type="transmembrane region" description="Helical" evidence="2">
    <location>
        <begin position="117"/>
        <end position="145"/>
    </location>
</feature>
<keyword evidence="2" id="KW-0812">Transmembrane</keyword>
<keyword evidence="2" id="KW-0472">Membrane</keyword>
<gene>
    <name evidence="3" type="ORF">IV203_008788</name>
</gene>
<feature type="transmembrane region" description="Helical" evidence="2">
    <location>
        <begin position="290"/>
        <end position="311"/>
    </location>
</feature>
<dbReference type="EMBL" id="JAGRRH010000017">
    <property type="protein sequence ID" value="KAG7352740.1"/>
    <property type="molecule type" value="Genomic_DNA"/>
</dbReference>
<dbReference type="Proteomes" id="UP000693970">
    <property type="component" value="Unassembled WGS sequence"/>
</dbReference>
<proteinExistence type="predicted"/>
<feature type="transmembrane region" description="Helical" evidence="2">
    <location>
        <begin position="178"/>
        <end position="198"/>
    </location>
</feature>
<evidence type="ECO:0000313" key="3">
    <source>
        <dbReference type="EMBL" id="KAG7352740.1"/>
    </source>
</evidence>
<dbReference type="OrthoDB" id="196644at2759"/>
<feature type="transmembrane region" description="Helical" evidence="2">
    <location>
        <begin position="226"/>
        <end position="250"/>
    </location>
</feature>
<organism evidence="3 4">
    <name type="scientific">Nitzschia inconspicua</name>
    <dbReference type="NCBI Taxonomy" id="303405"/>
    <lineage>
        <taxon>Eukaryota</taxon>
        <taxon>Sar</taxon>
        <taxon>Stramenopiles</taxon>
        <taxon>Ochrophyta</taxon>
        <taxon>Bacillariophyta</taxon>
        <taxon>Bacillariophyceae</taxon>
        <taxon>Bacillariophycidae</taxon>
        <taxon>Bacillariales</taxon>
        <taxon>Bacillariaceae</taxon>
        <taxon>Nitzschia</taxon>
    </lineage>
</organism>
<name>A0A9K3L0R9_9STRA</name>
<feature type="transmembrane region" description="Helical" evidence="2">
    <location>
        <begin position="262"/>
        <end position="284"/>
    </location>
</feature>
<keyword evidence="2" id="KW-1133">Transmembrane helix</keyword>
<dbReference type="AlphaFoldDB" id="A0A9K3L0R9"/>
<keyword evidence="4" id="KW-1185">Reference proteome</keyword>
<reference evidence="3" key="2">
    <citation type="submission" date="2021-04" db="EMBL/GenBank/DDBJ databases">
        <authorList>
            <person name="Podell S."/>
        </authorList>
    </citation>
    <scope>NUCLEOTIDE SEQUENCE</scope>
    <source>
        <strain evidence="3">Hildebrandi</strain>
    </source>
</reference>
<comment type="caution">
    <text evidence="3">The sequence shown here is derived from an EMBL/GenBank/DDBJ whole genome shotgun (WGS) entry which is preliminary data.</text>
</comment>
<sequence>MNSPDSIHRFFLRSVLVASKERHRELAFLNTLHDDEYVNEFDGSVQDTLLLTFYSLFALCYCVMAYFTIRLVRNTKEFHQYVALSYGLPAVSLYMALECSTLALDEALPTIPSVWGGLLYILEAIVVAPGLFLSTFTVTFVAYRIRSLPFCCVRRRRVVQEGMVDVSPSDDETLVQPALLVLAMHCFAVLLFVINILVNFDVLWSDAGLAGRTGWMTLLLDPWEPSFFHVVLALVPMTLVCGVCLYFAYLLFRYGNEYSMTIYSSFVTPWMWPLVGVAALVGGFLTPSPWFPLASNLGIGIYQVTILRVMFEIRLDLGQANELGSYLQACWETPNGVDVASTVGGEGICEPPTPSLPADRAGILRQSATSSNKVNEIAQPPQLQDAKLL</sequence>
<feature type="region of interest" description="Disordered" evidence="1">
    <location>
        <begin position="369"/>
        <end position="389"/>
    </location>
</feature>
<feature type="transmembrane region" description="Helical" evidence="2">
    <location>
        <begin position="81"/>
        <end position="97"/>
    </location>
</feature>
<accession>A0A9K3L0R9</accession>